<accession>A0A6G3XRR9</accession>
<gene>
    <name evidence="2" type="ORF">G3M58_79705</name>
</gene>
<evidence type="ECO:0000256" key="1">
    <source>
        <dbReference type="SAM" id="MobiDB-lite"/>
    </source>
</evidence>
<proteinExistence type="predicted"/>
<dbReference type="EMBL" id="JAAGMN010008520">
    <property type="protein sequence ID" value="NEE20377.1"/>
    <property type="molecule type" value="Genomic_DNA"/>
</dbReference>
<reference evidence="2" key="1">
    <citation type="submission" date="2020-01" db="EMBL/GenBank/DDBJ databases">
        <title>Insect and environment-associated Actinomycetes.</title>
        <authorList>
            <person name="Currrie C."/>
            <person name="Chevrette M."/>
            <person name="Carlson C."/>
            <person name="Stubbendieck R."/>
            <person name="Wendt-Pienkowski E."/>
        </authorList>
    </citation>
    <scope>NUCLEOTIDE SEQUENCE</scope>
    <source>
        <strain evidence="2">SID7499</strain>
    </source>
</reference>
<evidence type="ECO:0000313" key="2">
    <source>
        <dbReference type="EMBL" id="NEE20377.1"/>
    </source>
</evidence>
<organism evidence="2">
    <name type="scientific">Streptomyces sp. SID7499</name>
    <dbReference type="NCBI Taxonomy" id="2706086"/>
    <lineage>
        <taxon>Bacteria</taxon>
        <taxon>Bacillati</taxon>
        <taxon>Actinomycetota</taxon>
        <taxon>Actinomycetes</taxon>
        <taxon>Kitasatosporales</taxon>
        <taxon>Streptomycetaceae</taxon>
        <taxon>Streptomyces</taxon>
    </lineage>
</organism>
<name>A0A6G3XRR9_9ACTN</name>
<dbReference type="AlphaFoldDB" id="A0A6G3XRR9"/>
<comment type="caution">
    <text evidence="2">The sequence shown here is derived from an EMBL/GenBank/DDBJ whole genome shotgun (WGS) entry which is preliminary data.</text>
</comment>
<protein>
    <submittedName>
        <fullName evidence="2">Uncharacterized protein</fullName>
    </submittedName>
</protein>
<feature type="non-terminal residue" evidence="2">
    <location>
        <position position="59"/>
    </location>
</feature>
<feature type="region of interest" description="Disordered" evidence="1">
    <location>
        <begin position="1"/>
        <end position="23"/>
    </location>
</feature>
<sequence length="59" mass="5547">MATSRNRGGGGSEATGTSRGAGRSVASRAAGYLESARNLTGSAAALGGLALTFAGFAGA</sequence>